<sequence>MVIPRQLVFTMGQNKNTHSSSLKVRIPGEEEEEEGPIGSFILRWLTFGFWFNPVLMSHDVPNHRRKEWHTAAVGRTQSSPSVRLSSFPRAPSLQPLFAVTDRSCFLELGVRRLCLLSRASAAVCLPFTFASSFSRHLRSRSSPFTFSRRSPFAIARSSPFEFAFAFVWKPRCSASNSATNPRAPPSRRTALFCSRRDDFYAANGLRDWATIFPKTSVLIPIRDVPIKIFDVQDSPSSPPGFLPTTPVVEAGETTQGSDLYIAGPLVGFGLLIALLASGLYVKNLKKWKNDAVVPSSDSNSTNLICSTTGSSPMYMETSRRCSTASWLTPDLLAEIKYCLVNYTIEEIEKATKNFSEENKIGDLAYKGLLNNLEEVMVKRMRFEDTGQVIDLHSKINHFNIVELLGVCYGSESKVSSSPSWSYLVFELPKNGCLRECLSDPCNNLNWYKRIQIAFDIATCLYYLHCCAFPSYAHMNVNSRNIFITSKWRGKLADVGRALAIKSTPQKRNNDSIELVKGWVAPEYLLNRTVSEKVDIFAFGVVLLELISGRDNFDEKTAKDSLGFLLGEASEGGCFEGLRSFMDPNLKDYDLPEALCLSFLAKDCVADDPMYRPTMDDIMKVLSKMV</sequence>
<reference evidence="3 4" key="1">
    <citation type="submission" date="2019-01" db="EMBL/GenBank/DDBJ databases">
        <title>Sequencing of cultivated peanut Arachis hypogaea provides insights into genome evolution and oil improvement.</title>
        <authorList>
            <person name="Chen X."/>
        </authorList>
    </citation>
    <scope>NUCLEOTIDE SEQUENCE [LARGE SCALE GENOMIC DNA]</scope>
    <source>
        <strain evidence="4">cv. Fuhuasheng</strain>
        <tissue evidence="3">Leaves</tissue>
    </source>
</reference>
<dbReference type="InterPro" id="IPR052611">
    <property type="entry name" value="Plant_RLK_LysM"/>
</dbReference>
<comment type="caution">
    <text evidence="3">The sequence shown here is derived from an EMBL/GenBank/DDBJ whole genome shotgun (WGS) entry which is preliminary data.</text>
</comment>
<dbReference type="EMBL" id="SDMP01000013">
    <property type="protein sequence ID" value="RYR23297.1"/>
    <property type="molecule type" value="Genomic_DNA"/>
</dbReference>
<dbReference type="PANTHER" id="PTHR45927">
    <property type="entry name" value="LYSM-DOMAIN RECEPTOR-LIKE KINASE-RELATED"/>
    <property type="match status" value="1"/>
</dbReference>
<dbReference type="STRING" id="3818.A0A445AA18"/>
<dbReference type="GO" id="GO:0005524">
    <property type="term" value="F:ATP binding"/>
    <property type="evidence" value="ECO:0007669"/>
    <property type="project" value="InterPro"/>
</dbReference>
<evidence type="ECO:0000259" key="2">
    <source>
        <dbReference type="PROSITE" id="PS50011"/>
    </source>
</evidence>
<gene>
    <name evidence="3" type="ORF">Ahy_B03g068539</name>
</gene>
<keyword evidence="1" id="KW-1133">Transmembrane helix</keyword>
<accession>A0A445AA18</accession>
<dbReference type="Proteomes" id="UP000289738">
    <property type="component" value="Chromosome B03"/>
</dbReference>
<evidence type="ECO:0000256" key="1">
    <source>
        <dbReference type="SAM" id="Phobius"/>
    </source>
</evidence>
<feature type="transmembrane region" description="Helical" evidence="1">
    <location>
        <begin position="259"/>
        <end position="281"/>
    </location>
</feature>
<feature type="domain" description="Protein kinase" evidence="2">
    <location>
        <begin position="326"/>
        <end position="625"/>
    </location>
</feature>
<dbReference type="AlphaFoldDB" id="A0A445AA18"/>
<dbReference type="SUPFAM" id="SSF56112">
    <property type="entry name" value="Protein kinase-like (PK-like)"/>
    <property type="match status" value="1"/>
</dbReference>
<dbReference type="Pfam" id="PF07714">
    <property type="entry name" value="PK_Tyr_Ser-Thr"/>
    <property type="match status" value="1"/>
</dbReference>
<keyword evidence="1" id="KW-0472">Membrane</keyword>
<dbReference type="InterPro" id="IPR011009">
    <property type="entry name" value="Kinase-like_dom_sf"/>
</dbReference>
<name>A0A445AA18_ARAHY</name>
<dbReference type="GO" id="GO:0004672">
    <property type="term" value="F:protein kinase activity"/>
    <property type="evidence" value="ECO:0007669"/>
    <property type="project" value="InterPro"/>
</dbReference>
<dbReference type="PANTHER" id="PTHR45927:SF10">
    <property type="entry name" value="LYSM-DOMAIN RECEPTOR-LIKE KINASE"/>
    <property type="match status" value="1"/>
</dbReference>
<proteinExistence type="predicted"/>
<dbReference type="InterPro" id="IPR001245">
    <property type="entry name" value="Ser-Thr/Tyr_kinase_cat_dom"/>
</dbReference>
<evidence type="ECO:0000313" key="4">
    <source>
        <dbReference type="Proteomes" id="UP000289738"/>
    </source>
</evidence>
<dbReference type="Gene3D" id="3.30.200.20">
    <property type="entry name" value="Phosphorylase Kinase, domain 1"/>
    <property type="match status" value="1"/>
</dbReference>
<organism evidence="3 4">
    <name type="scientific">Arachis hypogaea</name>
    <name type="common">Peanut</name>
    <dbReference type="NCBI Taxonomy" id="3818"/>
    <lineage>
        <taxon>Eukaryota</taxon>
        <taxon>Viridiplantae</taxon>
        <taxon>Streptophyta</taxon>
        <taxon>Embryophyta</taxon>
        <taxon>Tracheophyta</taxon>
        <taxon>Spermatophyta</taxon>
        <taxon>Magnoliopsida</taxon>
        <taxon>eudicotyledons</taxon>
        <taxon>Gunneridae</taxon>
        <taxon>Pentapetalae</taxon>
        <taxon>rosids</taxon>
        <taxon>fabids</taxon>
        <taxon>Fabales</taxon>
        <taxon>Fabaceae</taxon>
        <taxon>Papilionoideae</taxon>
        <taxon>50 kb inversion clade</taxon>
        <taxon>dalbergioids sensu lato</taxon>
        <taxon>Dalbergieae</taxon>
        <taxon>Pterocarpus clade</taxon>
        <taxon>Arachis</taxon>
    </lineage>
</organism>
<keyword evidence="1" id="KW-0812">Transmembrane</keyword>
<keyword evidence="4" id="KW-1185">Reference proteome</keyword>
<evidence type="ECO:0000313" key="3">
    <source>
        <dbReference type="EMBL" id="RYR23297.1"/>
    </source>
</evidence>
<dbReference type="PROSITE" id="PS50011">
    <property type="entry name" value="PROTEIN_KINASE_DOM"/>
    <property type="match status" value="1"/>
</dbReference>
<dbReference type="Gene3D" id="1.10.510.10">
    <property type="entry name" value="Transferase(Phosphotransferase) domain 1"/>
    <property type="match status" value="1"/>
</dbReference>
<protein>
    <recommendedName>
        <fullName evidence="2">Protein kinase domain-containing protein</fullName>
    </recommendedName>
</protein>
<dbReference type="InterPro" id="IPR000719">
    <property type="entry name" value="Prot_kinase_dom"/>
</dbReference>